<dbReference type="InterPro" id="IPR009080">
    <property type="entry name" value="tRNAsynth_Ia_anticodon-bd"/>
</dbReference>
<evidence type="ECO:0000313" key="17">
    <source>
        <dbReference type="Proteomes" id="UP000091967"/>
    </source>
</evidence>
<keyword evidence="13" id="KW-1133">Transmembrane helix</keyword>
<keyword evidence="4" id="KW-0436">Ligase</keyword>
<evidence type="ECO:0000259" key="14">
    <source>
        <dbReference type="Pfam" id="PF00133"/>
    </source>
</evidence>
<keyword evidence="6" id="KW-0067">ATP-binding</keyword>
<organism evidence="16 17">
    <name type="scientific">Fusarium poae</name>
    <dbReference type="NCBI Taxonomy" id="36050"/>
    <lineage>
        <taxon>Eukaryota</taxon>
        <taxon>Fungi</taxon>
        <taxon>Dikarya</taxon>
        <taxon>Ascomycota</taxon>
        <taxon>Pezizomycotina</taxon>
        <taxon>Sordariomycetes</taxon>
        <taxon>Hypocreomycetidae</taxon>
        <taxon>Hypocreales</taxon>
        <taxon>Nectriaceae</taxon>
        <taxon>Fusarium</taxon>
    </lineage>
</organism>
<comment type="similarity">
    <text evidence="2">Belongs to the class-I aminoacyl-tRNA synthetase family.</text>
</comment>
<evidence type="ECO:0000256" key="10">
    <source>
        <dbReference type="ARBA" id="ARBA00048359"/>
    </source>
</evidence>
<dbReference type="GO" id="GO:0006428">
    <property type="term" value="P:isoleucyl-tRNA aminoacylation"/>
    <property type="evidence" value="ECO:0007669"/>
    <property type="project" value="InterPro"/>
</dbReference>
<feature type="compositionally biased region" description="Basic residues" evidence="12">
    <location>
        <begin position="1517"/>
        <end position="1533"/>
    </location>
</feature>
<dbReference type="FunFam" id="3.40.50.620:FF:000111">
    <property type="entry name" value="Mitochondrial isoleucyl-tRNA synthetase"/>
    <property type="match status" value="1"/>
</dbReference>
<dbReference type="PRINTS" id="PR00984">
    <property type="entry name" value="TRNASYNTHILE"/>
</dbReference>
<sequence length="2173" mass="243785">MLKSWKSTLRLPRSSFPARPNPKLAPQYLRQCTDDLYVWQGENRPEEKSFTLHDGPPYANGNLHVGHALNKVLKDMTVRVKVQQGQRVTYRPGWDCHGLPIEMKALGSSTTKGLTPVQIRDTARRLASKTVKDQMKGFQALAVMSDWEKRWTTMDRDFEISQLRVFQNLVRRGLIYRKHKPVYWSASSRTALAEAELEYRDDHISKAAYIRFPIVSDLSSIPELANFSGKLYAAIWTTTPWTLPANRAIAIHNDVYYSVIQVGSDGYLVASDRVEAMREMLPNFQVTVESIPGSSLKGLEYQNRLRGKSAPSQSIIEADFVTADSGTGLVHVAPGHGQDDYEACSKLGIEAFAPIDDGGHFTKEAYPDDPEKLTSAPSILDGGSQAVLDLINDDVLGTHKLRHKYPYDWRTKRPVVTRATAQWFADVGSIKQDALAALKDVRFVPEGGRVRLESFIKGRSEWCISRQRSWGVPIPALYDESGNAVMTVETIEHIISVMQERTSSAWFSDSPDDPAWIPSNLQGKYRRGTDTMDVWFDSGSSWTETKGPADVYLEGSDQHRGWFQSSLLTYVATQKSKETTDKISAPFKTLVTHGFTLDGQGKKMSKSLGNMIVPSQIMDGSLLGPVKTKGKGGQQSNGLGPDAVRLWAASADFTTDVLIGQTILQPVQTSLIKYRTIIKMLLGSLNQEARQSPLTKLDQIALVQLSDTMSQVMGSYNDFEFYRAVSMINRWVAADLSAFYLEGLKDRLYCGDGGGVLEPILIGFLRMLAPITPMLVEEAWSHRPTWMAEDSSLENPARQLYDAPLIDPLRLTLPQDVVRKDQAIITEVHSAVKATLEEARTAKVLGSSLQSSVILEIEDGKAAAVLGRYVEELQDIFVVSSVQLNQPIPDQPEWAYQKEFEIQDAKFKVHVLPPKQEKCSRCWRYDLAILIGKDPWNQKNNAALLDSSTLTTTPRFHPERERKSRAFICNNQRAMADHRAASSLSAYGRRDGPVTPEPPTRFSYDVAERGDHSINGLLHVPPERPLAFSDDESLPRFDHKSRGAAAATSGLQAGRPKRARSKRPNKTQTSGAFLLQDPIVADDDSGNQRRGHRSKSRHKGKDVQESHSSNGQRDFGLGISSASGPRARVVSPDTSQEDLHISKRSDGQKRGRRAHTSHPGTALDVDSTQIVNMALNLNESRRIASRRNISRGNPPRLGPVQDSQAGSNLRAHLQQQRKAARGGSPIPNQSLTPRLPGVRSSSPLRPQPFEHAPDASYRYHFSTSTLARAQKAREHLELMAQYRRLLQVLPPLKTGYDRTSASSPPGSPTEEKMRNFGNRELMIPLGREYNPLQYIRNRKVRARERMVIDGEKQGFSDVESVKDWVEEASDRARELPSSDGSVLPPFPTAEEIDPQMTTDAAAKAALRVRRPRVDWFFEACDLIADAYWLEQDHHKQLIEDRNLNKIYPQAEEAMSRPISIQSEDPITGGSPFITKTMEETNGNADIYDHKLTKTDTDISEPGHRDRAKQKFQEMGSFHRHSGSIHHRRFRRRGSSSDDSASEDETPSEGRARRGTISSRETELLEKQMLEMVARDMRQQQRLSYVPETEAEYNEVESLTSPERNSQTKLSTGRELNTADHKDPESRPAQSRVSLEVPSLPKLGRHNGGGSHHGRIHKEGIDSPQPMSPELAPRYSLSAPPTGLNLSAPSSRSSSPSRNPFTKVKQIFKEKIRDEPEEQVVDVEEEIKRPPSPEPLPVMEAKPLERHPSNSRPTFEGHKHQRSSSSVKPRGDEVGLRGMFKGPRIDTVIRGGVSKIGDILWKKDTPMEAPSDILSSDESDNDQPKGRSRISLNLSRTNSKRNKPEPQHSAKHFLDTMPQFQPMADTRGQSTTDVKKNQSSLSRVNITKPLPLDFSNTSSPAKAQEAERVSAVEPAMSEAESCQESAKDGTRGIEKESDEVMPMIRLDSPDNFRARKWSIANQPMPQESRLSKREIARLRTLILTSGIKAMEISRRSHELNNPFANDSLQGVGNSSQSTMSLPSNDVIPCSDHFRLASDTLGAAIQQSMEQWQTSADKFTGQTRPRLEERIWCVRSRIADELSGMTREASDQADETGKDLALGQLLKVKHVTDLTDKMMRNRRRRFRWLRRGMWSFVEWTLVGFMWYVWFVVTIFRLFLGIGQGVWRGFKWLLWL</sequence>
<feature type="region of interest" description="Disordered" evidence="12">
    <location>
        <begin position="1860"/>
        <end position="1907"/>
    </location>
</feature>
<dbReference type="Proteomes" id="UP000091967">
    <property type="component" value="Unassembled WGS sequence"/>
</dbReference>
<dbReference type="SUPFAM" id="SSF50677">
    <property type="entry name" value="ValRS/IleRS/LeuRS editing domain"/>
    <property type="match status" value="1"/>
</dbReference>
<evidence type="ECO:0000256" key="3">
    <source>
        <dbReference type="ARBA" id="ARBA00013165"/>
    </source>
</evidence>
<dbReference type="GO" id="GO:0005524">
    <property type="term" value="F:ATP binding"/>
    <property type="evidence" value="ECO:0007669"/>
    <property type="project" value="UniProtKB-KW"/>
</dbReference>
<evidence type="ECO:0000256" key="2">
    <source>
        <dbReference type="ARBA" id="ARBA00005594"/>
    </source>
</evidence>
<dbReference type="InterPro" id="IPR001412">
    <property type="entry name" value="aa-tRNA-synth_I_CS"/>
</dbReference>
<evidence type="ECO:0000256" key="8">
    <source>
        <dbReference type="ARBA" id="ARBA00023146"/>
    </source>
</evidence>
<feature type="region of interest" description="Disordered" evidence="12">
    <location>
        <begin position="1294"/>
        <end position="1313"/>
    </location>
</feature>
<feature type="region of interest" description="Disordered" evidence="12">
    <location>
        <begin position="983"/>
        <end position="1002"/>
    </location>
</feature>
<evidence type="ECO:0000256" key="13">
    <source>
        <dbReference type="SAM" id="Phobius"/>
    </source>
</evidence>
<feature type="compositionally biased region" description="Basic residues" evidence="12">
    <location>
        <begin position="1089"/>
        <end position="1100"/>
    </location>
</feature>
<dbReference type="PANTHER" id="PTHR42765">
    <property type="entry name" value="SOLEUCYL-TRNA SYNTHETASE"/>
    <property type="match status" value="1"/>
</dbReference>
<evidence type="ECO:0000256" key="6">
    <source>
        <dbReference type="ARBA" id="ARBA00022840"/>
    </source>
</evidence>
<evidence type="ECO:0000256" key="11">
    <source>
        <dbReference type="ARBA" id="ARBA00068280"/>
    </source>
</evidence>
<dbReference type="Pfam" id="PF08264">
    <property type="entry name" value="Anticodon_1"/>
    <property type="match status" value="1"/>
</dbReference>
<dbReference type="EC" id="6.1.1.5" evidence="3"/>
<name>A0A1B8B207_FUSPO</name>
<dbReference type="EMBL" id="LYXU01000001">
    <property type="protein sequence ID" value="OBS26753.1"/>
    <property type="molecule type" value="Genomic_DNA"/>
</dbReference>
<feature type="domain" description="Methionyl/Valyl/Leucyl/Isoleucyl-tRNA synthetase anticodon-binding" evidence="15">
    <location>
        <begin position="698"/>
        <end position="793"/>
    </location>
</feature>
<dbReference type="Gene3D" id="3.40.50.620">
    <property type="entry name" value="HUPs"/>
    <property type="match status" value="2"/>
</dbReference>
<feature type="region of interest" description="Disordered" evidence="12">
    <location>
        <begin position="1014"/>
        <end position="1165"/>
    </location>
</feature>
<dbReference type="PROSITE" id="PS00178">
    <property type="entry name" value="AA_TRNA_LIGASE_I"/>
    <property type="match status" value="1"/>
</dbReference>
<feature type="compositionally biased region" description="Basic and acidic residues" evidence="12">
    <location>
        <begin position="1137"/>
        <end position="1149"/>
    </location>
</feature>
<dbReference type="GO" id="GO:0005739">
    <property type="term" value="C:mitochondrion"/>
    <property type="evidence" value="ECO:0007669"/>
    <property type="project" value="UniProtKB-SubCell"/>
</dbReference>
<feature type="domain" description="Aminoacyl-tRNA synthetase class Ia" evidence="14">
    <location>
        <begin position="35"/>
        <end position="657"/>
    </location>
</feature>
<feature type="compositionally biased region" description="Basic and acidic residues" evidence="12">
    <location>
        <begin position="1616"/>
        <end position="1625"/>
    </location>
</feature>
<feature type="compositionally biased region" description="Acidic residues" evidence="12">
    <location>
        <begin position="1714"/>
        <end position="1724"/>
    </location>
</feature>
<accession>A0A1B8B207</accession>
<dbReference type="CDD" id="cd07960">
    <property type="entry name" value="Anticodon_Ia_Ile_BEm"/>
    <property type="match status" value="1"/>
</dbReference>
<dbReference type="STRING" id="36050.A0A1B8B207"/>
<evidence type="ECO:0000256" key="5">
    <source>
        <dbReference type="ARBA" id="ARBA00022741"/>
    </source>
</evidence>
<comment type="catalytic activity">
    <reaction evidence="10">
        <text>tRNA(Ile) + L-isoleucine + ATP = L-isoleucyl-tRNA(Ile) + AMP + diphosphate</text>
        <dbReference type="Rhea" id="RHEA:11060"/>
        <dbReference type="Rhea" id="RHEA-COMP:9666"/>
        <dbReference type="Rhea" id="RHEA-COMP:9695"/>
        <dbReference type="ChEBI" id="CHEBI:30616"/>
        <dbReference type="ChEBI" id="CHEBI:33019"/>
        <dbReference type="ChEBI" id="CHEBI:58045"/>
        <dbReference type="ChEBI" id="CHEBI:78442"/>
        <dbReference type="ChEBI" id="CHEBI:78528"/>
        <dbReference type="ChEBI" id="CHEBI:456215"/>
        <dbReference type="EC" id="6.1.1.5"/>
    </reaction>
</comment>
<dbReference type="InterPro" id="IPR050081">
    <property type="entry name" value="Ile-tRNA_ligase"/>
</dbReference>
<dbReference type="InterPro" id="IPR014729">
    <property type="entry name" value="Rossmann-like_a/b/a_fold"/>
</dbReference>
<evidence type="ECO:0000256" key="7">
    <source>
        <dbReference type="ARBA" id="ARBA00022917"/>
    </source>
</evidence>
<dbReference type="NCBIfam" id="TIGR00392">
    <property type="entry name" value="ileS"/>
    <property type="match status" value="1"/>
</dbReference>
<dbReference type="SUPFAM" id="SSF47323">
    <property type="entry name" value="Anticodon-binding domain of a subclass of class I aminoacyl-tRNA synthetases"/>
    <property type="match status" value="1"/>
</dbReference>
<dbReference type="InterPro" id="IPR002301">
    <property type="entry name" value="Ile-tRNA-ligase"/>
</dbReference>
<feature type="compositionally biased region" description="Polar residues" evidence="12">
    <location>
        <begin position="1866"/>
        <end position="1884"/>
    </location>
</feature>
<dbReference type="Gene3D" id="3.90.740.10">
    <property type="entry name" value="Valyl/Leucyl/Isoleucyl-tRNA synthetase, editing domain"/>
    <property type="match status" value="1"/>
</dbReference>
<evidence type="ECO:0000256" key="9">
    <source>
        <dbReference type="ARBA" id="ARBA00032665"/>
    </source>
</evidence>
<feature type="compositionally biased region" description="Basic residues" evidence="12">
    <location>
        <begin position="1055"/>
        <end position="1065"/>
    </location>
</feature>
<feature type="transmembrane region" description="Helical" evidence="13">
    <location>
        <begin position="2131"/>
        <end position="2157"/>
    </location>
</feature>
<keyword evidence="17" id="KW-1185">Reference proteome</keyword>
<reference evidence="16 17" key="1">
    <citation type="submission" date="2016-06" db="EMBL/GenBank/DDBJ databases">
        <title>Living apart together: crosstalk between the core and supernumerary genomes in a fungal plant pathogen.</title>
        <authorList>
            <person name="Vanheule A."/>
            <person name="Audenaert K."/>
            <person name="Warris S."/>
            <person name="Van De Geest H."/>
            <person name="Schijlen E."/>
            <person name="Hofte M."/>
            <person name="De Saeger S."/>
            <person name="Haesaert G."/>
            <person name="Waalwijk C."/>
            <person name="Van Der Lee T."/>
        </authorList>
    </citation>
    <scope>NUCLEOTIDE SEQUENCE [LARGE SCALE GENOMIC DNA]</scope>
    <source>
        <strain evidence="16 17">2516</strain>
    </source>
</reference>
<feature type="region of interest" description="Disordered" evidence="12">
    <location>
        <begin position="1807"/>
        <end position="1848"/>
    </location>
</feature>
<dbReference type="PANTHER" id="PTHR42765:SF1">
    <property type="entry name" value="ISOLEUCINE--TRNA LIGASE, MITOCHONDRIAL"/>
    <property type="match status" value="1"/>
</dbReference>
<evidence type="ECO:0000256" key="12">
    <source>
        <dbReference type="SAM" id="MobiDB-lite"/>
    </source>
</evidence>
<keyword evidence="5" id="KW-0547">Nucleotide-binding</keyword>
<keyword evidence="7" id="KW-0648">Protein biosynthesis</keyword>
<evidence type="ECO:0000256" key="1">
    <source>
        <dbReference type="ARBA" id="ARBA00004173"/>
    </source>
</evidence>
<evidence type="ECO:0000313" key="16">
    <source>
        <dbReference type="EMBL" id="OBS26753.1"/>
    </source>
</evidence>
<comment type="caution">
    <text evidence="16">The sequence shown here is derived from an EMBL/GenBank/DDBJ whole genome shotgun (WGS) entry which is preliminary data.</text>
</comment>
<feature type="compositionally biased region" description="Low complexity" evidence="12">
    <location>
        <begin position="1686"/>
        <end position="1697"/>
    </location>
</feature>
<dbReference type="GO" id="GO:0004822">
    <property type="term" value="F:isoleucine-tRNA ligase activity"/>
    <property type="evidence" value="ECO:0007669"/>
    <property type="project" value="UniProtKB-EC"/>
</dbReference>
<evidence type="ECO:0000259" key="15">
    <source>
        <dbReference type="Pfam" id="PF08264"/>
    </source>
</evidence>
<dbReference type="SUPFAM" id="SSF52374">
    <property type="entry name" value="Nucleotidylyl transferase"/>
    <property type="match status" value="1"/>
</dbReference>
<dbReference type="Gene3D" id="1.10.730.20">
    <property type="match status" value="1"/>
</dbReference>
<proteinExistence type="inferred from homology"/>
<keyword evidence="13" id="KW-0472">Membrane</keyword>
<dbReference type="InterPro" id="IPR013155">
    <property type="entry name" value="M/V/L/I-tRNA-synth_anticd-bd"/>
</dbReference>
<feature type="compositionally biased region" description="Polar residues" evidence="12">
    <location>
        <begin position="1596"/>
        <end position="1614"/>
    </location>
</feature>
<dbReference type="InterPro" id="IPR033708">
    <property type="entry name" value="Anticodon_Ile_BEm"/>
</dbReference>
<dbReference type="InterPro" id="IPR009008">
    <property type="entry name" value="Val/Leu/Ile-tRNA-synth_edit"/>
</dbReference>
<dbReference type="GO" id="GO:0000049">
    <property type="term" value="F:tRNA binding"/>
    <property type="evidence" value="ECO:0007669"/>
    <property type="project" value="InterPro"/>
</dbReference>
<feature type="region of interest" description="Disordered" evidence="12">
    <location>
        <begin position="1591"/>
        <end position="1778"/>
    </location>
</feature>
<feature type="compositionally biased region" description="Basic and acidic residues" evidence="12">
    <location>
        <begin position="1492"/>
        <end position="1511"/>
    </location>
</feature>
<dbReference type="OMA" id="QDTTHTH"/>
<protein>
    <recommendedName>
        <fullName evidence="11">Isoleucine--tRNA ligase, mitochondrial</fullName>
        <ecNumber evidence="3">6.1.1.5</ecNumber>
    </recommendedName>
    <alternativeName>
        <fullName evidence="9">Isoleucyl-tRNA synthetase</fullName>
    </alternativeName>
</protein>
<comment type="subcellular location">
    <subcellularLocation>
        <location evidence="1">Mitochondrion</location>
    </subcellularLocation>
</comment>
<feature type="region of interest" description="Disordered" evidence="12">
    <location>
        <begin position="1492"/>
        <end position="1560"/>
    </location>
</feature>
<gene>
    <name evidence="16" type="ORF">FPOA_00695</name>
</gene>
<evidence type="ECO:0000256" key="4">
    <source>
        <dbReference type="ARBA" id="ARBA00022598"/>
    </source>
</evidence>
<keyword evidence="8" id="KW-0030">Aminoacyl-tRNA synthetase</keyword>
<feature type="region of interest" description="Disordered" evidence="12">
    <location>
        <begin position="1371"/>
        <end position="1391"/>
    </location>
</feature>
<feature type="region of interest" description="Disordered" evidence="12">
    <location>
        <begin position="1184"/>
        <end position="1253"/>
    </location>
</feature>
<keyword evidence="13" id="KW-0812">Transmembrane</keyword>
<feature type="compositionally biased region" description="Polar residues" evidence="12">
    <location>
        <begin position="1201"/>
        <end position="1217"/>
    </location>
</feature>
<dbReference type="InterPro" id="IPR002300">
    <property type="entry name" value="aa-tRNA-synth_Ia"/>
</dbReference>
<dbReference type="GO" id="GO:0002161">
    <property type="term" value="F:aminoacyl-tRNA deacylase activity"/>
    <property type="evidence" value="ECO:0007669"/>
    <property type="project" value="InterPro"/>
</dbReference>
<dbReference type="Pfam" id="PF00133">
    <property type="entry name" value="tRNA-synt_1"/>
    <property type="match status" value="1"/>
</dbReference>
<feature type="region of interest" description="Disordered" evidence="12">
    <location>
        <begin position="1913"/>
        <end position="1932"/>
    </location>
</feature>
<dbReference type="GO" id="GO:0032543">
    <property type="term" value="P:mitochondrial translation"/>
    <property type="evidence" value="ECO:0007669"/>
    <property type="project" value="TreeGrafter"/>
</dbReference>